<evidence type="ECO:0000256" key="1">
    <source>
        <dbReference type="ARBA" id="ARBA00010136"/>
    </source>
</evidence>
<dbReference type="GO" id="GO:0005737">
    <property type="term" value="C:cytoplasm"/>
    <property type="evidence" value="ECO:0007669"/>
    <property type="project" value="TreeGrafter"/>
</dbReference>
<keyword evidence="11" id="KW-0175">Coiled coil</keyword>
<dbReference type="Pfam" id="PF17900">
    <property type="entry name" value="Peptidase_M1_N"/>
    <property type="match status" value="1"/>
</dbReference>
<dbReference type="GO" id="GO:0005615">
    <property type="term" value="C:extracellular space"/>
    <property type="evidence" value="ECO:0007669"/>
    <property type="project" value="TreeGrafter"/>
</dbReference>
<dbReference type="InterPro" id="IPR045357">
    <property type="entry name" value="Aminopeptidase_N-like_N"/>
</dbReference>
<evidence type="ECO:0000259" key="14">
    <source>
        <dbReference type="Pfam" id="PF01433"/>
    </source>
</evidence>
<dbReference type="Gene3D" id="1.10.390.10">
    <property type="entry name" value="Neutral Protease Domain 2"/>
    <property type="match status" value="1"/>
</dbReference>
<feature type="coiled-coil region" evidence="11">
    <location>
        <begin position="938"/>
        <end position="965"/>
    </location>
</feature>
<dbReference type="Gene3D" id="1.25.50.20">
    <property type="match status" value="1"/>
</dbReference>
<dbReference type="InterPro" id="IPR024571">
    <property type="entry name" value="ERAP1-like_C_dom"/>
</dbReference>
<feature type="binding site" evidence="9">
    <location>
        <position position="536"/>
    </location>
    <ligand>
        <name>Zn(2+)</name>
        <dbReference type="ChEBI" id="CHEBI:29105"/>
        <note>catalytic</note>
    </ligand>
</feature>
<evidence type="ECO:0000256" key="10">
    <source>
        <dbReference type="PIRSR" id="PIRSR634016-4"/>
    </source>
</evidence>
<keyword evidence="7" id="KW-0482">Metalloprotease</keyword>
<dbReference type="PRINTS" id="PR00756">
    <property type="entry name" value="ALADIPTASE"/>
</dbReference>
<dbReference type="Pfam" id="PF01433">
    <property type="entry name" value="Peptidase_M1"/>
    <property type="match status" value="1"/>
</dbReference>
<dbReference type="GO" id="GO:0008270">
    <property type="term" value="F:zinc ion binding"/>
    <property type="evidence" value="ECO:0007669"/>
    <property type="project" value="InterPro"/>
</dbReference>
<evidence type="ECO:0000313" key="18">
    <source>
        <dbReference type="Proteomes" id="UP001432322"/>
    </source>
</evidence>
<evidence type="ECO:0000256" key="8">
    <source>
        <dbReference type="PIRSR" id="PIRSR634016-1"/>
    </source>
</evidence>
<feature type="binding site" evidence="9">
    <location>
        <position position="517"/>
    </location>
    <ligand>
        <name>Zn(2+)</name>
        <dbReference type="ChEBI" id="CHEBI:29105"/>
        <note>catalytic</note>
    </ligand>
</feature>
<dbReference type="EMBL" id="BTSY01000001">
    <property type="protein sequence ID" value="GMT10816.1"/>
    <property type="molecule type" value="Genomic_DNA"/>
</dbReference>
<evidence type="ECO:0000256" key="11">
    <source>
        <dbReference type="SAM" id="Coils"/>
    </source>
</evidence>
<sequence length="1111" mass="126085">SFQMEDIDLGDRRGLINLVYGGNTAAPSGEINRGFSPLTPPATASVQSSNRSSLEMQKKKKKAEQAQREKNQNRDNSRREKNKSGVACSITTLCCLTLFAIGAIIGSAIVANMLARHILSSQSYPTNLTHGQKLVAMKYNMTFDSQLEEESEDLSTAAGTETEVEIKDEERHIRGIVPVWYNLSLKAFVPGYGDSADKNKLKTYEAILLVKIRATEATKKIELHSDGLTMSETPSDFELFTDGKNGRTKREEMNETASSPSEKPMVAEKKSDLTKSDAQIVGVKVDSDRLKVIFDLSRELKEGEEIVLRLPYSGPIRDSVNGLYLTEYKDEKGASRFVAMTHCEPLYARRFVPCFDEPKLKAPWKIKVTHPAKSTASSNGIIEKEEDNGGWRTTSFKETPPMSSYLLAVVVSEFKYNEKTSSSGKKVRLWARPEALNQTSLALDAATKVLDYFENYYDIPYPLEKQDIFAFPRFEAGAMENWGLLSFREERLLFDPRVNTLEEKKRVLETVSHEMSHQWFGDLVTMAWWNDLWLNEGIAVFYANGGPDIITEGAMQSKDSAVFYQMERALNIDARATSHPISYKVEKPREISSMFDGITYGKGSCVARMIEAIVGEENFKKGVKNYLKQNMYGTGTSKDFFRGLDEVLTDKVIDWDGEKLDVGGFAQNWITQMGYPTVHVVRFNEDEVELRQGRFKISNVTEEKAAFRNARYWFKWDIPVWYSVDGVKKEMTWLHEVIKLRVKRSEHLLINTDAMGLYRVDYGEEWKEVIETLNNNHLSIPEIGRARLISDVFALASSGDVEYETAFTLSEYLDKEEGGLPWKAALSAFDQVLSMYNDRPEGAHAKDFIKDRVSKVYAKIDWARVESTNNVDFAYSEFVRRLVLFSRKYGVGDASGRLNRLFNEGLVEKCIDVEGGTTSECSTVPPLLRSSVYCEGVARAHERTVEKVEELIEKEKNSMEKSRLVQSLGCSREPAILKRLFSSTLLNETSPGVAYLTQLMNSLGNNAVVDYVMQDYLTIEWTKILKSLGNHQFSLNRLINGLEIHTERNLHKLESFLAAKKSSSKFSSFDSVIDKAKTERDWMGRHEKELRMIFEGKKNKMDKEMTSEHFV</sequence>
<dbReference type="GO" id="GO:0042277">
    <property type="term" value="F:peptide binding"/>
    <property type="evidence" value="ECO:0007669"/>
    <property type="project" value="TreeGrafter"/>
</dbReference>
<dbReference type="GO" id="GO:0070006">
    <property type="term" value="F:metalloaminopeptidase activity"/>
    <property type="evidence" value="ECO:0007669"/>
    <property type="project" value="TreeGrafter"/>
</dbReference>
<reference evidence="17" key="1">
    <citation type="submission" date="2023-10" db="EMBL/GenBank/DDBJ databases">
        <title>Genome assembly of Pristionchus species.</title>
        <authorList>
            <person name="Yoshida K."/>
            <person name="Sommer R.J."/>
        </authorList>
    </citation>
    <scope>NUCLEOTIDE SEQUENCE</scope>
    <source>
        <strain evidence="17">RS5133</strain>
    </source>
</reference>
<feature type="compositionally biased region" description="Basic and acidic residues" evidence="12">
    <location>
        <begin position="244"/>
        <end position="253"/>
    </location>
</feature>
<evidence type="ECO:0000259" key="15">
    <source>
        <dbReference type="Pfam" id="PF11838"/>
    </source>
</evidence>
<keyword evidence="13" id="KW-0812">Transmembrane</keyword>
<evidence type="ECO:0000256" key="12">
    <source>
        <dbReference type="SAM" id="MobiDB-lite"/>
    </source>
</evidence>
<dbReference type="PANTHER" id="PTHR11533">
    <property type="entry name" value="PROTEASE M1 ZINC METALLOPROTEASE"/>
    <property type="match status" value="1"/>
</dbReference>
<keyword evidence="3" id="KW-0645">Protease</keyword>
<feature type="non-terminal residue" evidence="17">
    <location>
        <position position="1"/>
    </location>
</feature>
<feature type="transmembrane region" description="Helical" evidence="13">
    <location>
        <begin position="86"/>
        <end position="115"/>
    </location>
</feature>
<name>A0AAV5UU79_9BILA</name>
<evidence type="ECO:0000256" key="6">
    <source>
        <dbReference type="ARBA" id="ARBA00022833"/>
    </source>
</evidence>
<evidence type="ECO:0008006" key="19">
    <source>
        <dbReference type="Google" id="ProtNLM"/>
    </source>
</evidence>
<keyword evidence="4 9" id="KW-0479">Metal-binding</keyword>
<comment type="caution">
    <text evidence="17">The sequence shown here is derived from an EMBL/GenBank/DDBJ whole genome shotgun (WGS) entry which is preliminary data.</text>
</comment>
<evidence type="ECO:0000256" key="4">
    <source>
        <dbReference type="ARBA" id="ARBA00022723"/>
    </source>
</evidence>
<evidence type="ECO:0000256" key="5">
    <source>
        <dbReference type="ARBA" id="ARBA00022801"/>
    </source>
</evidence>
<dbReference type="InterPro" id="IPR050344">
    <property type="entry name" value="Peptidase_M1_aminopeptidases"/>
</dbReference>
<dbReference type="CDD" id="cd09601">
    <property type="entry name" value="M1_APN-Q_like"/>
    <property type="match status" value="1"/>
</dbReference>
<keyword evidence="13" id="KW-1133">Transmembrane helix</keyword>
<feature type="region of interest" description="Disordered" evidence="12">
    <location>
        <begin position="25"/>
        <end position="82"/>
    </location>
</feature>
<dbReference type="InterPro" id="IPR027268">
    <property type="entry name" value="Peptidase_M4/M1_CTD_sf"/>
</dbReference>
<evidence type="ECO:0000256" key="13">
    <source>
        <dbReference type="SAM" id="Phobius"/>
    </source>
</evidence>
<dbReference type="InterPro" id="IPR034016">
    <property type="entry name" value="M1_APN-typ"/>
</dbReference>
<dbReference type="InterPro" id="IPR042097">
    <property type="entry name" value="Aminopeptidase_N-like_N_sf"/>
</dbReference>
<feature type="domain" description="ERAP1-like C-terminal" evidence="15">
    <location>
        <begin position="748"/>
        <end position="1066"/>
    </location>
</feature>
<keyword evidence="18" id="KW-1185">Reference proteome</keyword>
<feature type="compositionally biased region" description="Basic and acidic residues" evidence="12">
    <location>
        <begin position="63"/>
        <end position="82"/>
    </location>
</feature>
<feature type="binding site" evidence="9">
    <location>
        <position position="513"/>
    </location>
    <ligand>
        <name>Zn(2+)</name>
        <dbReference type="ChEBI" id="CHEBI:29105"/>
        <note>catalytic</note>
    </ligand>
</feature>
<evidence type="ECO:0000259" key="16">
    <source>
        <dbReference type="Pfam" id="PF17900"/>
    </source>
</evidence>
<feature type="compositionally biased region" description="Polar residues" evidence="12">
    <location>
        <begin position="42"/>
        <end position="55"/>
    </location>
</feature>
<evidence type="ECO:0000256" key="3">
    <source>
        <dbReference type="ARBA" id="ARBA00022670"/>
    </source>
</evidence>
<comment type="cofactor">
    <cofactor evidence="9">
        <name>Zn(2+)</name>
        <dbReference type="ChEBI" id="CHEBI:29105"/>
    </cofactor>
    <text evidence="9">Binds 1 zinc ion per subunit.</text>
</comment>
<keyword evidence="13" id="KW-0472">Membrane</keyword>
<evidence type="ECO:0000313" key="17">
    <source>
        <dbReference type="EMBL" id="GMT10816.1"/>
    </source>
</evidence>
<dbReference type="SUPFAM" id="SSF55486">
    <property type="entry name" value="Metalloproteases ('zincins'), catalytic domain"/>
    <property type="match status" value="1"/>
</dbReference>
<evidence type="ECO:0000256" key="9">
    <source>
        <dbReference type="PIRSR" id="PIRSR634016-3"/>
    </source>
</evidence>
<keyword evidence="5" id="KW-0378">Hydrolase</keyword>
<keyword evidence="2" id="KW-0031">Aminopeptidase</keyword>
<protein>
    <recommendedName>
        <fullName evidence="19">Aminopeptidase</fullName>
    </recommendedName>
</protein>
<dbReference type="SUPFAM" id="SSF63737">
    <property type="entry name" value="Leukotriene A4 hydrolase N-terminal domain"/>
    <property type="match status" value="1"/>
</dbReference>
<dbReference type="InterPro" id="IPR014782">
    <property type="entry name" value="Peptidase_M1_dom"/>
</dbReference>
<dbReference type="Gene3D" id="2.60.40.1730">
    <property type="entry name" value="tricorn interacting facor f3 domain"/>
    <property type="match status" value="1"/>
</dbReference>
<dbReference type="GO" id="GO:0043171">
    <property type="term" value="P:peptide catabolic process"/>
    <property type="evidence" value="ECO:0007669"/>
    <property type="project" value="TreeGrafter"/>
</dbReference>
<dbReference type="FunFam" id="1.10.390.10:FF:000006">
    <property type="entry name" value="Puromycin-sensitive aminopeptidase"/>
    <property type="match status" value="1"/>
</dbReference>
<organism evidence="17 18">
    <name type="scientific">Pristionchus fissidentatus</name>
    <dbReference type="NCBI Taxonomy" id="1538716"/>
    <lineage>
        <taxon>Eukaryota</taxon>
        <taxon>Metazoa</taxon>
        <taxon>Ecdysozoa</taxon>
        <taxon>Nematoda</taxon>
        <taxon>Chromadorea</taxon>
        <taxon>Rhabditida</taxon>
        <taxon>Rhabditina</taxon>
        <taxon>Diplogasteromorpha</taxon>
        <taxon>Diplogasteroidea</taxon>
        <taxon>Neodiplogasteridae</taxon>
        <taxon>Pristionchus</taxon>
    </lineage>
</organism>
<evidence type="ECO:0000256" key="2">
    <source>
        <dbReference type="ARBA" id="ARBA00022438"/>
    </source>
</evidence>
<dbReference type="InterPro" id="IPR001930">
    <property type="entry name" value="Peptidase_M1"/>
</dbReference>
<comment type="similarity">
    <text evidence="1">Belongs to the peptidase M1 family.</text>
</comment>
<feature type="domain" description="Peptidase M1 membrane alanine aminopeptidase" evidence="14">
    <location>
        <begin position="442"/>
        <end position="652"/>
    </location>
</feature>
<feature type="site" description="Transition state stabilizer" evidence="10">
    <location>
        <position position="600"/>
    </location>
</feature>
<dbReference type="GO" id="GO:0016020">
    <property type="term" value="C:membrane"/>
    <property type="evidence" value="ECO:0007669"/>
    <property type="project" value="TreeGrafter"/>
</dbReference>
<dbReference type="PANTHER" id="PTHR11533:SF299">
    <property type="entry name" value="AMINOPEPTIDASE"/>
    <property type="match status" value="1"/>
</dbReference>
<dbReference type="AlphaFoldDB" id="A0AAV5UU79"/>
<feature type="active site" description="Proton acceptor" evidence="8">
    <location>
        <position position="514"/>
    </location>
</feature>
<gene>
    <name evidence="17" type="ORF">PFISCL1PPCAC_2113</name>
</gene>
<proteinExistence type="inferred from homology"/>
<accession>A0AAV5UU79</accession>
<dbReference type="Pfam" id="PF11838">
    <property type="entry name" value="ERAP1_C"/>
    <property type="match status" value="1"/>
</dbReference>
<dbReference type="Gene3D" id="2.60.40.1910">
    <property type="match status" value="1"/>
</dbReference>
<dbReference type="GO" id="GO:0006508">
    <property type="term" value="P:proteolysis"/>
    <property type="evidence" value="ECO:0007669"/>
    <property type="project" value="UniProtKB-KW"/>
</dbReference>
<feature type="region of interest" description="Disordered" evidence="12">
    <location>
        <begin position="232"/>
        <end position="271"/>
    </location>
</feature>
<feature type="domain" description="Aminopeptidase N-like N-terminal" evidence="16">
    <location>
        <begin position="178"/>
        <end position="406"/>
    </location>
</feature>
<keyword evidence="6 9" id="KW-0862">Zinc</keyword>
<dbReference type="Proteomes" id="UP001432322">
    <property type="component" value="Unassembled WGS sequence"/>
</dbReference>
<evidence type="ECO:0000256" key="7">
    <source>
        <dbReference type="ARBA" id="ARBA00023049"/>
    </source>
</evidence>